<protein>
    <submittedName>
        <fullName evidence="8">Sigma-70 region 2</fullName>
    </submittedName>
</protein>
<dbReference type="eggNOG" id="COG0568">
    <property type="taxonomic scope" value="Bacteria"/>
</dbReference>
<dbReference type="Gene3D" id="1.20.120.1810">
    <property type="match status" value="1"/>
</dbReference>
<dbReference type="SUPFAM" id="SSF88659">
    <property type="entry name" value="Sigma3 and sigma4 domains of RNA polymerase sigma factors"/>
    <property type="match status" value="1"/>
</dbReference>
<feature type="domain" description="RNA polymerase sigma-70 region 4" evidence="7">
    <location>
        <begin position="179"/>
        <end position="228"/>
    </location>
</feature>
<dbReference type="Proteomes" id="UP000003160">
    <property type="component" value="Unassembled WGS sequence"/>
</dbReference>
<dbReference type="AlphaFoldDB" id="D1PZR8"/>
<evidence type="ECO:0000313" key="8">
    <source>
        <dbReference type="EMBL" id="EFA43100.1"/>
    </source>
</evidence>
<dbReference type="EMBL" id="ACKS01000091">
    <property type="protein sequence ID" value="EFA43100.1"/>
    <property type="molecule type" value="Genomic_DNA"/>
</dbReference>
<sequence length="243" mass="27316">MGMNKEKDSINRYLNDIGHHNLLSNEEELQLADRIQAGDSQAIEELTSANLTYVITLANQYVKRGLALEDLISEGNIGMLQAATKFSRDAGKRFVAFAAPYIRDAMEQAIEQQAGLYRVPRNADNNKLEKKRSKALSIDEPLCGSHELSLGHVIPDRNATVPDEDLEKDMLLGELTELIADLDQREQQVIRALYGIGTEAKTMLETGMAMGLKRERVRQIRNKAIRKICRLTKSSDLKDYLKS</sequence>
<dbReference type="InterPro" id="IPR036388">
    <property type="entry name" value="WH-like_DNA-bd_sf"/>
</dbReference>
<dbReference type="Pfam" id="PF04542">
    <property type="entry name" value="Sigma70_r2"/>
    <property type="match status" value="1"/>
</dbReference>
<dbReference type="PANTHER" id="PTHR30603:SF47">
    <property type="entry name" value="RNA POLYMERASE SIGMA FACTOR SIGD, CHLOROPLASTIC"/>
    <property type="match status" value="1"/>
</dbReference>
<dbReference type="GO" id="GO:0016987">
    <property type="term" value="F:sigma factor activity"/>
    <property type="evidence" value="ECO:0007669"/>
    <property type="project" value="UniProtKB-KW"/>
</dbReference>
<keyword evidence="3" id="KW-0238">DNA-binding</keyword>
<dbReference type="Gene3D" id="1.10.10.10">
    <property type="entry name" value="Winged helix-like DNA-binding domain superfamily/Winged helix DNA-binding domain"/>
    <property type="match status" value="1"/>
</dbReference>
<keyword evidence="1" id="KW-0805">Transcription regulation</keyword>
<evidence type="ECO:0000256" key="1">
    <source>
        <dbReference type="ARBA" id="ARBA00023015"/>
    </source>
</evidence>
<dbReference type="InterPro" id="IPR013325">
    <property type="entry name" value="RNA_pol_sigma_r2"/>
</dbReference>
<gene>
    <name evidence="8" type="primary">sigA</name>
    <name evidence="8" type="ORF">HMPREF0645_2453</name>
</gene>
<evidence type="ECO:0000256" key="4">
    <source>
        <dbReference type="ARBA" id="ARBA00023163"/>
    </source>
</evidence>
<evidence type="ECO:0000313" key="9">
    <source>
        <dbReference type="Proteomes" id="UP000003160"/>
    </source>
</evidence>
<reference evidence="8 9" key="1">
    <citation type="submission" date="2009-10" db="EMBL/GenBank/DDBJ databases">
        <authorList>
            <person name="Qin X."/>
            <person name="Bachman B."/>
            <person name="Battles P."/>
            <person name="Bell A."/>
            <person name="Bess C."/>
            <person name="Bickham C."/>
            <person name="Chaboub L."/>
            <person name="Chen D."/>
            <person name="Coyle M."/>
            <person name="Deiros D.R."/>
            <person name="Dinh H."/>
            <person name="Forbes L."/>
            <person name="Fowler G."/>
            <person name="Francisco L."/>
            <person name="Fu Q."/>
            <person name="Gubbala S."/>
            <person name="Hale W."/>
            <person name="Han Y."/>
            <person name="Hemphill L."/>
            <person name="Highlander S.K."/>
            <person name="Hirani K."/>
            <person name="Hogues M."/>
            <person name="Jackson L."/>
            <person name="Jakkamsetti A."/>
            <person name="Javaid M."/>
            <person name="Jiang H."/>
            <person name="Korchina V."/>
            <person name="Kovar C."/>
            <person name="Lara F."/>
            <person name="Lee S."/>
            <person name="Mata R."/>
            <person name="Mathew T."/>
            <person name="Moen C."/>
            <person name="Morales K."/>
            <person name="Munidasa M."/>
            <person name="Nazareth L."/>
            <person name="Ngo R."/>
            <person name="Nguyen L."/>
            <person name="Okwuonu G."/>
            <person name="Ongeri F."/>
            <person name="Patil S."/>
            <person name="Petrosino J."/>
            <person name="Pham C."/>
            <person name="Pham P."/>
            <person name="Pu L.-L."/>
            <person name="Puazo M."/>
            <person name="Raj R."/>
            <person name="Reid J."/>
            <person name="Rouhana J."/>
            <person name="Saada N."/>
            <person name="Shang Y."/>
            <person name="Simmons D."/>
            <person name="Thornton R."/>
            <person name="Warren J."/>
            <person name="Weissenberger G."/>
            <person name="Zhang J."/>
            <person name="Zhang L."/>
            <person name="Zhou C."/>
            <person name="Zhu D."/>
            <person name="Muzny D."/>
            <person name="Worley K."/>
            <person name="Gibbs R."/>
        </authorList>
    </citation>
    <scope>NUCLEOTIDE SEQUENCE [LARGE SCALE GENOMIC DNA]</scope>
    <source>
        <strain evidence="8 9">DSM 17361</strain>
    </source>
</reference>
<dbReference type="NCBIfam" id="TIGR02937">
    <property type="entry name" value="sigma70-ECF"/>
    <property type="match status" value="1"/>
</dbReference>
<dbReference type="GO" id="GO:0003677">
    <property type="term" value="F:DNA binding"/>
    <property type="evidence" value="ECO:0007669"/>
    <property type="project" value="UniProtKB-KW"/>
</dbReference>
<evidence type="ECO:0000259" key="7">
    <source>
        <dbReference type="Pfam" id="PF04545"/>
    </source>
</evidence>
<dbReference type="InterPro" id="IPR009042">
    <property type="entry name" value="RNA_pol_sigma70_r1_2"/>
</dbReference>
<dbReference type="InterPro" id="IPR050239">
    <property type="entry name" value="Sigma-70_RNA_pol_init_factors"/>
</dbReference>
<feature type="domain" description="RNA polymerase sigma-70 region 1.2" evidence="5">
    <location>
        <begin position="8"/>
        <end position="40"/>
    </location>
</feature>
<evidence type="ECO:0000256" key="2">
    <source>
        <dbReference type="ARBA" id="ARBA00023082"/>
    </source>
</evidence>
<dbReference type="GO" id="GO:0006352">
    <property type="term" value="P:DNA-templated transcription initiation"/>
    <property type="evidence" value="ECO:0007669"/>
    <property type="project" value="InterPro"/>
</dbReference>
<dbReference type="InterPro" id="IPR000943">
    <property type="entry name" value="RNA_pol_sigma70"/>
</dbReference>
<dbReference type="InterPro" id="IPR013324">
    <property type="entry name" value="RNA_pol_sigma_r3/r4-like"/>
</dbReference>
<dbReference type="InterPro" id="IPR007630">
    <property type="entry name" value="RNA_pol_sigma70_r4"/>
</dbReference>
<keyword evidence="9" id="KW-1185">Reference proteome</keyword>
<organism evidence="8 9">
    <name type="scientific">Hallella bergensis DSM 17361</name>
    <dbReference type="NCBI Taxonomy" id="585502"/>
    <lineage>
        <taxon>Bacteria</taxon>
        <taxon>Pseudomonadati</taxon>
        <taxon>Bacteroidota</taxon>
        <taxon>Bacteroidia</taxon>
        <taxon>Bacteroidales</taxon>
        <taxon>Prevotellaceae</taxon>
        <taxon>Hallella</taxon>
    </lineage>
</organism>
<proteinExistence type="predicted"/>
<dbReference type="InterPro" id="IPR007627">
    <property type="entry name" value="RNA_pol_sigma70_r2"/>
</dbReference>
<accession>D1PZR8</accession>
<comment type="caution">
    <text evidence="8">The sequence shown here is derived from an EMBL/GenBank/DDBJ whole genome shotgun (WGS) entry which is preliminary data.</text>
</comment>
<evidence type="ECO:0000256" key="3">
    <source>
        <dbReference type="ARBA" id="ARBA00023125"/>
    </source>
</evidence>
<dbReference type="HOGENOM" id="CLU_014793_3_5_10"/>
<dbReference type="InterPro" id="IPR014284">
    <property type="entry name" value="RNA_pol_sigma-70_dom"/>
</dbReference>
<keyword evidence="2" id="KW-0731">Sigma factor</keyword>
<feature type="domain" description="RNA polymerase sigma-70 region 2" evidence="6">
    <location>
        <begin position="48"/>
        <end position="113"/>
    </location>
</feature>
<evidence type="ECO:0000259" key="5">
    <source>
        <dbReference type="Pfam" id="PF00140"/>
    </source>
</evidence>
<dbReference type="Pfam" id="PF00140">
    <property type="entry name" value="Sigma70_r1_2"/>
    <property type="match status" value="1"/>
</dbReference>
<name>D1PZR8_9BACT</name>
<dbReference type="Pfam" id="PF04545">
    <property type="entry name" value="Sigma70_r4"/>
    <property type="match status" value="1"/>
</dbReference>
<dbReference type="PANTHER" id="PTHR30603">
    <property type="entry name" value="RNA POLYMERASE SIGMA FACTOR RPO"/>
    <property type="match status" value="1"/>
</dbReference>
<evidence type="ECO:0000259" key="6">
    <source>
        <dbReference type="Pfam" id="PF04542"/>
    </source>
</evidence>
<dbReference type="SUPFAM" id="SSF88946">
    <property type="entry name" value="Sigma2 domain of RNA polymerase sigma factors"/>
    <property type="match status" value="1"/>
</dbReference>
<keyword evidence="4" id="KW-0804">Transcription</keyword>
<dbReference type="PRINTS" id="PR00046">
    <property type="entry name" value="SIGMA70FCT"/>
</dbReference>